<protein>
    <submittedName>
        <fullName evidence="4">Reelin domain-containing protein</fullName>
    </submittedName>
</protein>
<dbReference type="Proteomes" id="UP000038045">
    <property type="component" value="Unplaced"/>
</dbReference>
<organism evidence="3 4">
    <name type="scientific">Parastrongyloides trichosuri</name>
    <name type="common">Possum-specific nematode worm</name>
    <dbReference type="NCBI Taxonomy" id="131310"/>
    <lineage>
        <taxon>Eukaryota</taxon>
        <taxon>Metazoa</taxon>
        <taxon>Ecdysozoa</taxon>
        <taxon>Nematoda</taxon>
        <taxon>Chromadorea</taxon>
        <taxon>Rhabditida</taxon>
        <taxon>Tylenchina</taxon>
        <taxon>Panagrolaimomorpha</taxon>
        <taxon>Strongyloidoidea</taxon>
        <taxon>Strongyloididae</taxon>
        <taxon>Parastrongyloides</taxon>
    </lineage>
</organism>
<feature type="compositionally biased region" description="Basic and acidic residues" evidence="1">
    <location>
        <begin position="156"/>
        <end position="173"/>
    </location>
</feature>
<keyword evidence="3" id="KW-1185">Reference proteome</keyword>
<feature type="compositionally biased region" description="Polar residues" evidence="1">
    <location>
        <begin position="142"/>
        <end position="153"/>
    </location>
</feature>
<evidence type="ECO:0000256" key="2">
    <source>
        <dbReference type="SAM" id="SignalP"/>
    </source>
</evidence>
<dbReference type="AlphaFoldDB" id="A0A0N4Z5F3"/>
<evidence type="ECO:0000313" key="4">
    <source>
        <dbReference type="WBParaSite" id="PTRK_0000225500.1"/>
    </source>
</evidence>
<evidence type="ECO:0000256" key="1">
    <source>
        <dbReference type="SAM" id="MobiDB-lite"/>
    </source>
</evidence>
<feature type="signal peptide" evidence="2">
    <location>
        <begin position="1"/>
        <end position="23"/>
    </location>
</feature>
<feature type="chain" id="PRO_5005891122" evidence="2">
    <location>
        <begin position="24"/>
        <end position="194"/>
    </location>
</feature>
<feature type="region of interest" description="Disordered" evidence="1">
    <location>
        <begin position="142"/>
        <end position="194"/>
    </location>
</feature>
<reference evidence="4" key="1">
    <citation type="submission" date="2017-02" db="UniProtKB">
        <authorList>
            <consortium name="WormBaseParasite"/>
        </authorList>
    </citation>
    <scope>IDENTIFICATION</scope>
</reference>
<accession>A0A0N4Z5F3</accession>
<proteinExistence type="predicted"/>
<sequence>MSNKYILFTIIFVVLLSRHLVENQTLLHRLLQGKFLFHRETEGHGKPIGPGEGKNVILKGQFKCNGTNYGHVNVTLKDGSNLNKQGTKIRIGEDGDVHWNWQDESDSYIPYLNISHNCTRPDERSNCWKSFVLNFTDITPETSGKQNTPTFNFGNKELKEQNDDNNCKRKDTNDGISKQPAGAGVPLHTFDGNP</sequence>
<dbReference type="WBParaSite" id="PTRK_0000225500.1">
    <property type="protein sequence ID" value="PTRK_0000225500.1"/>
    <property type="gene ID" value="PTRK_0000225500"/>
</dbReference>
<keyword evidence="2" id="KW-0732">Signal</keyword>
<evidence type="ECO:0000313" key="3">
    <source>
        <dbReference type="Proteomes" id="UP000038045"/>
    </source>
</evidence>
<name>A0A0N4Z5F3_PARTI</name>